<keyword evidence="3" id="KW-0597">Phosphoprotein</keyword>
<dbReference type="InterPro" id="IPR009057">
    <property type="entry name" value="Homeodomain-like_sf"/>
</dbReference>
<feature type="domain" description="Response regulatory" evidence="5">
    <location>
        <begin position="8"/>
        <end position="123"/>
    </location>
</feature>
<dbReference type="InterPro" id="IPR003593">
    <property type="entry name" value="AAA+_ATPase"/>
</dbReference>
<evidence type="ECO:0000256" key="3">
    <source>
        <dbReference type="PROSITE-ProRule" id="PRU00169"/>
    </source>
</evidence>
<accession>A0A556N326</accession>
<dbReference type="EMBL" id="VLPL01000002">
    <property type="protein sequence ID" value="TSJ46572.1"/>
    <property type="molecule type" value="Genomic_DNA"/>
</dbReference>
<reference evidence="6 7" key="1">
    <citation type="submission" date="2019-07" db="EMBL/GenBank/DDBJ databases">
        <authorList>
            <person name="Huq M.A."/>
        </authorList>
    </citation>
    <scope>NUCLEOTIDE SEQUENCE [LARGE SCALE GENOMIC DNA]</scope>
    <source>
        <strain evidence="6 7">MAH-3</strain>
    </source>
</reference>
<protein>
    <submittedName>
        <fullName evidence="6">Sigma-54-dependent Fis family transcriptional regulator</fullName>
    </submittedName>
</protein>
<dbReference type="Proteomes" id="UP000316008">
    <property type="component" value="Unassembled WGS sequence"/>
</dbReference>
<keyword evidence="1" id="KW-0547">Nucleotide-binding</keyword>
<evidence type="ECO:0000256" key="1">
    <source>
        <dbReference type="ARBA" id="ARBA00022741"/>
    </source>
</evidence>
<dbReference type="InterPro" id="IPR027417">
    <property type="entry name" value="P-loop_NTPase"/>
</dbReference>
<proteinExistence type="predicted"/>
<dbReference type="PANTHER" id="PTHR32071">
    <property type="entry name" value="TRANSCRIPTIONAL REGULATORY PROTEIN"/>
    <property type="match status" value="1"/>
</dbReference>
<dbReference type="PROSITE" id="PS00676">
    <property type="entry name" value="SIGMA54_INTERACT_2"/>
    <property type="match status" value="1"/>
</dbReference>
<dbReference type="CDD" id="cd00156">
    <property type="entry name" value="REC"/>
    <property type="match status" value="1"/>
</dbReference>
<dbReference type="GO" id="GO:0005524">
    <property type="term" value="F:ATP binding"/>
    <property type="evidence" value="ECO:0007669"/>
    <property type="project" value="UniProtKB-KW"/>
</dbReference>
<sequence>METGVTQRIFIVEDNDWYQKLLVHTVSLNPDYETEAFSTGKELLNRLNDEVPDLITMDYRLPDISGEELLEKIKAMCPGTQVIVISEQEEIETAVSLLKLGAYDYIVKGNDLRNRLLNTLANAQNQTKLLKKIEKLEKEVQTKYNFSDTIIGQSSKMQHIFMLLQKAVSNNITVSITGETGTGKEVIAKAIHYNSIYKDKPFVAINVAAIPKELFESELFGHEKGSFTGANQTRIGKFEEADGGTLFLDEIAELDPVFQAKLLRALQEREITRVGGNKVYKFNCRIIVATHKNLLQEVKSGAFREDLYYRLFGLPIELPPLREREKDALLMSKSFVERFCKENGMTVKKLSPAAQNKLLAYPWPGNVRELKSVIELAAVMSMNDVIDADDIVVASADILSGIIAEEMSLRAYNRRIVQLFLDKYNNNTKIVADKLDIGQTTIYRMLKEEEED</sequence>
<evidence type="ECO:0000259" key="4">
    <source>
        <dbReference type="PROSITE" id="PS50045"/>
    </source>
</evidence>
<dbReference type="SUPFAM" id="SSF52172">
    <property type="entry name" value="CheY-like"/>
    <property type="match status" value="1"/>
</dbReference>
<evidence type="ECO:0000259" key="5">
    <source>
        <dbReference type="PROSITE" id="PS50110"/>
    </source>
</evidence>
<dbReference type="InterPro" id="IPR011006">
    <property type="entry name" value="CheY-like_superfamily"/>
</dbReference>
<dbReference type="Gene3D" id="3.40.50.2300">
    <property type="match status" value="1"/>
</dbReference>
<dbReference type="GO" id="GO:0000160">
    <property type="term" value="P:phosphorelay signal transduction system"/>
    <property type="evidence" value="ECO:0007669"/>
    <property type="project" value="InterPro"/>
</dbReference>
<feature type="modified residue" description="4-aspartylphosphate" evidence="3">
    <location>
        <position position="58"/>
    </location>
</feature>
<dbReference type="SMART" id="SM00448">
    <property type="entry name" value="REC"/>
    <property type="match status" value="1"/>
</dbReference>
<dbReference type="Gene3D" id="1.10.8.60">
    <property type="match status" value="1"/>
</dbReference>
<dbReference type="FunFam" id="3.40.50.300:FF:000006">
    <property type="entry name" value="DNA-binding transcriptional regulator NtrC"/>
    <property type="match status" value="1"/>
</dbReference>
<dbReference type="GO" id="GO:0006355">
    <property type="term" value="P:regulation of DNA-templated transcription"/>
    <property type="evidence" value="ECO:0007669"/>
    <property type="project" value="InterPro"/>
</dbReference>
<evidence type="ECO:0000313" key="6">
    <source>
        <dbReference type="EMBL" id="TSJ46572.1"/>
    </source>
</evidence>
<dbReference type="PANTHER" id="PTHR32071:SF121">
    <property type="entry name" value="SIGMA L-DEPENDENT TRANSCRIPTIONAL REGULATOR YQIR-RELATED"/>
    <property type="match status" value="1"/>
</dbReference>
<dbReference type="SMART" id="SM00382">
    <property type="entry name" value="AAA"/>
    <property type="match status" value="1"/>
</dbReference>
<dbReference type="PROSITE" id="PS50110">
    <property type="entry name" value="RESPONSE_REGULATORY"/>
    <property type="match status" value="1"/>
</dbReference>
<dbReference type="AlphaFoldDB" id="A0A556N326"/>
<dbReference type="SUPFAM" id="SSF52540">
    <property type="entry name" value="P-loop containing nucleoside triphosphate hydrolases"/>
    <property type="match status" value="1"/>
</dbReference>
<dbReference type="Gene3D" id="3.40.50.300">
    <property type="entry name" value="P-loop containing nucleotide triphosphate hydrolases"/>
    <property type="match status" value="1"/>
</dbReference>
<dbReference type="InterPro" id="IPR058031">
    <property type="entry name" value="AAA_lid_NorR"/>
</dbReference>
<dbReference type="RefSeq" id="WP_144332109.1">
    <property type="nucleotide sequence ID" value="NZ_VLPL01000002.1"/>
</dbReference>
<dbReference type="Pfam" id="PF00072">
    <property type="entry name" value="Response_reg"/>
    <property type="match status" value="1"/>
</dbReference>
<keyword evidence="7" id="KW-1185">Reference proteome</keyword>
<evidence type="ECO:0000313" key="7">
    <source>
        <dbReference type="Proteomes" id="UP000316008"/>
    </source>
</evidence>
<dbReference type="SUPFAM" id="SSF46689">
    <property type="entry name" value="Homeodomain-like"/>
    <property type="match status" value="1"/>
</dbReference>
<dbReference type="InterPro" id="IPR025943">
    <property type="entry name" value="Sigma_54_int_dom_ATP-bd_2"/>
</dbReference>
<evidence type="ECO:0000256" key="2">
    <source>
        <dbReference type="ARBA" id="ARBA00022840"/>
    </source>
</evidence>
<dbReference type="Pfam" id="PF25601">
    <property type="entry name" value="AAA_lid_14"/>
    <property type="match status" value="1"/>
</dbReference>
<dbReference type="PROSITE" id="PS50045">
    <property type="entry name" value="SIGMA54_INTERACT_4"/>
    <property type="match status" value="1"/>
</dbReference>
<feature type="domain" description="Sigma-54 factor interaction" evidence="4">
    <location>
        <begin position="150"/>
        <end position="379"/>
    </location>
</feature>
<gene>
    <name evidence="6" type="ORF">FO442_05280</name>
</gene>
<dbReference type="InterPro" id="IPR002078">
    <property type="entry name" value="Sigma_54_int"/>
</dbReference>
<keyword evidence="2" id="KW-0067">ATP-binding</keyword>
<comment type="caution">
    <text evidence="6">The sequence shown here is derived from an EMBL/GenBank/DDBJ whole genome shotgun (WGS) entry which is preliminary data.</text>
</comment>
<dbReference type="CDD" id="cd00009">
    <property type="entry name" value="AAA"/>
    <property type="match status" value="1"/>
</dbReference>
<name>A0A556N326_9FLAO</name>
<organism evidence="6 7">
    <name type="scientific">Fluviicola chungangensis</name>
    <dbReference type="NCBI Taxonomy" id="2597671"/>
    <lineage>
        <taxon>Bacteria</taxon>
        <taxon>Pseudomonadati</taxon>
        <taxon>Bacteroidota</taxon>
        <taxon>Flavobacteriia</taxon>
        <taxon>Flavobacteriales</taxon>
        <taxon>Crocinitomicaceae</taxon>
        <taxon>Fluviicola</taxon>
    </lineage>
</organism>
<dbReference type="OrthoDB" id="5401077at2"/>
<dbReference type="Pfam" id="PF00158">
    <property type="entry name" value="Sigma54_activat"/>
    <property type="match status" value="1"/>
</dbReference>
<dbReference type="InterPro" id="IPR001789">
    <property type="entry name" value="Sig_transdc_resp-reg_receiver"/>
</dbReference>